<sequence length="127" mass="14548">MWRNRFRCALALSGIESTVGDTCLARLFDLKLTWSSRSLKPSNDNTIRLGSGRPVGDARTQNATANIIVVENINDCMRNQLSRRAASYACVLHKGTTSHFLYLKWKFFILKCEQWFSLEVINITFRT</sequence>
<proteinExistence type="predicted"/>
<evidence type="ECO:0000313" key="1">
    <source>
        <dbReference type="EMBL" id="KAL0124754.1"/>
    </source>
</evidence>
<keyword evidence="2" id="KW-1185">Reference proteome</keyword>
<reference evidence="1 2" key="1">
    <citation type="submission" date="2023-03" db="EMBL/GenBank/DDBJ databases">
        <title>High recombination rates correlate with genetic variation in Cardiocondyla obscurior ants.</title>
        <authorList>
            <person name="Errbii M."/>
        </authorList>
    </citation>
    <scope>NUCLEOTIDE SEQUENCE [LARGE SCALE GENOMIC DNA]</scope>
    <source>
        <strain evidence="1">Alpha-2009</strain>
        <tissue evidence="1">Whole body</tissue>
    </source>
</reference>
<dbReference type="Proteomes" id="UP001430953">
    <property type="component" value="Unassembled WGS sequence"/>
</dbReference>
<gene>
    <name evidence="1" type="ORF">PUN28_006541</name>
</gene>
<evidence type="ECO:0000313" key="2">
    <source>
        <dbReference type="Proteomes" id="UP001430953"/>
    </source>
</evidence>
<dbReference type="AlphaFoldDB" id="A0AAW2GD24"/>
<dbReference type="EMBL" id="JADYXP020000005">
    <property type="protein sequence ID" value="KAL0124754.1"/>
    <property type="molecule type" value="Genomic_DNA"/>
</dbReference>
<protein>
    <recommendedName>
        <fullName evidence="3">Secreted protein</fullName>
    </recommendedName>
</protein>
<comment type="caution">
    <text evidence="1">The sequence shown here is derived from an EMBL/GenBank/DDBJ whole genome shotgun (WGS) entry which is preliminary data.</text>
</comment>
<organism evidence="1 2">
    <name type="scientific">Cardiocondyla obscurior</name>
    <dbReference type="NCBI Taxonomy" id="286306"/>
    <lineage>
        <taxon>Eukaryota</taxon>
        <taxon>Metazoa</taxon>
        <taxon>Ecdysozoa</taxon>
        <taxon>Arthropoda</taxon>
        <taxon>Hexapoda</taxon>
        <taxon>Insecta</taxon>
        <taxon>Pterygota</taxon>
        <taxon>Neoptera</taxon>
        <taxon>Endopterygota</taxon>
        <taxon>Hymenoptera</taxon>
        <taxon>Apocrita</taxon>
        <taxon>Aculeata</taxon>
        <taxon>Formicoidea</taxon>
        <taxon>Formicidae</taxon>
        <taxon>Myrmicinae</taxon>
        <taxon>Cardiocondyla</taxon>
    </lineage>
</organism>
<accession>A0AAW2GD24</accession>
<evidence type="ECO:0008006" key="3">
    <source>
        <dbReference type="Google" id="ProtNLM"/>
    </source>
</evidence>
<name>A0AAW2GD24_9HYME</name>